<dbReference type="InterPro" id="IPR001789">
    <property type="entry name" value="Sig_transdc_resp-reg_receiver"/>
</dbReference>
<organism evidence="3 4">
    <name type="scientific">Pedobacter agri</name>
    <dbReference type="NCBI Taxonomy" id="454586"/>
    <lineage>
        <taxon>Bacteria</taxon>
        <taxon>Pseudomonadati</taxon>
        <taxon>Bacteroidota</taxon>
        <taxon>Sphingobacteriia</taxon>
        <taxon>Sphingobacteriales</taxon>
        <taxon>Sphingobacteriaceae</taxon>
        <taxon>Pedobacter</taxon>
    </lineage>
</organism>
<evidence type="ECO:0000256" key="1">
    <source>
        <dbReference type="PROSITE-ProRule" id="PRU00169"/>
    </source>
</evidence>
<keyword evidence="4" id="KW-1185">Reference proteome</keyword>
<reference evidence="3" key="1">
    <citation type="submission" date="2022-11" db="EMBL/GenBank/DDBJ databases">
        <authorList>
            <person name="Graham C."/>
            <person name="Newman J.D."/>
        </authorList>
    </citation>
    <scope>NUCLEOTIDE SEQUENCE</scope>
    <source>
        <strain evidence="3">DSM 19486</strain>
    </source>
</reference>
<dbReference type="EMBL" id="JAPJUH010000002">
    <property type="protein sequence ID" value="MCX3264525.1"/>
    <property type="molecule type" value="Genomic_DNA"/>
</dbReference>
<dbReference type="SMART" id="SM00448">
    <property type="entry name" value="REC"/>
    <property type="match status" value="1"/>
</dbReference>
<feature type="domain" description="Response regulatory" evidence="2">
    <location>
        <begin position="4"/>
        <end position="132"/>
    </location>
</feature>
<dbReference type="Pfam" id="PF00072">
    <property type="entry name" value="Response_reg"/>
    <property type="match status" value="1"/>
</dbReference>
<proteinExistence type="predicted"/>
<dbReference type="Gene3D" id="3.40.50.2300">
    <property type="match status" value="1"/>
</dbReference>
<evidence type="ECO:0000259" key="2">
    <source>
        <dbReference type="PROSITE" id="PS50110"/>
    </source>
</evidence>
<accession>A0A9X3DEA0</accession>
<gene>
    <name evidence="3" type="ORF">OQZ29_07205</name>
</gene>
<dbReference type="GO" id="GO:0000160">
    <property type="term" value="P:phosphorelay signal transduction system"/>
    <property type="evidence" value="ECO:0007669"/>
    <property type="project" value="InterPro"/>
</dbReference>
<dbReference type="InterPro" id="IPR011006">
    <property type="entry name" value="CheY-like_superfamily"/>
</dbReference>
<dbReference type="AlphaFoldDB" id="A0A9X3DEA0"/>
<name>A0A9X3DEA0_9SPHI</name>
<dbReference type="SUPFAM" id="SSF52172">
    <property type="entry name" value="CheY-like"/>
    <property type="match status" value="1"/>
</dbReference>
<protein>
    <submittedName>
        <fullName evidence="3">Response regulator</fullName>
    </submittedName>
</protein>
<dbReference type="RefSeq" id="WP_010601699.1">
    <property type="nucleotide sequence ID" value="NZ_JAPJUH010000002.1"/>
</dbReference>
<comment type="caution">
    <text evidence="3">The sequence shown here is derived from an EMBL/GenBank/DDBJ whole genome shotgun (WGS) entry which is preliminary data.</text>
</comment>
<sequence length="221" mass="25244">MFKRVLIAEDHESTSISVRKTLEDFGITNAEFTYYCDEALMQIRKSLHDDQPFDLLITDLSFEEDHRKQQLAGGVELIEAVKQIHPQLKVLVFSAETNPAVIDSLFKASQINAYVRKARHDAKDLRKAIEYIAQHKTYLSESLKPAIKQKNAFEFSSYDVTLISLLSQGTMQKDIPAYLQQHNIKPSGLSSVEKRLAIMRDSLEFAKNEQLVAYCKDYGII</sequence>
<evidence type="ECO:0000313" key="4">
    <source>
        <dbReference type="Proteomes" id="UP001142592"/>
    </source>
</evidence>
<keyword evidence="1" id="KW-0597">Phosphoprotein</keyword>
<evidence type="ECO:0000313" key="3">
    <source>
        <dbReference type="EMBL" id="MCX3264525.1"/>
    </source>
</evidence>
<dbReference type="PROSITE" id="PS50110">
    <property type="entry name" value="RESPONSE_REGULATORY"/>
    <property type="match status" value="1"/>
</dbReference>
<feature type="modified residue" description="4-aspartylphosphate" evidence="1">
    <location>
        <position position="59"/>
    </location>
</feature>
<dbReference type="Proteomes" id="UP001142592">
    <property type="component" value="Unassembled WGS sequence"/>
</dbReference>